<dbReference type="PANTHER" id="PTHR36928">
    <property type="entry name" value="PHOSPHATASE YCDX-RELATED"/>
    <property type="match status" value="1"/>
</dbReference>
<dbReference type="PANTHER" id="PTHR36928:SF1">
    <property type="entry name" value="PHOSPHATASE YCDX-RELATED"/>
    <property type="match status" value="1"/>
</dbReference>
<accession>A0A351U7S3</accession>
<dbReference type="GO" id="GO:0008270">
    <property type="term" value="F:zinc ion binding"/>
    <property type="evidence" value="ECO:0007669"/>
    <property type="project" value="TreeGrafter"/>
</dbReference>
<dbReference type="InterPro" id="IPR016195">
    <property type="entry name" value="Pol/histidinol_Pase-like"/>
</dbReference>
<dbReference type="Proteomes" id="UP000777265">
    <property type="component" value="Unassembled WGS sequence"/>
</dbReference>
<dbReference type="EMBL" id="JAAYEE010000099">
    <property type="protein sequence ID" value="NLW35023.1"/>
    <property type="molecule type" value="Genomic_DNA"/>
</dbReference>
<evidence type="ECO:0000313" key="3">
    <source>
        <dbReference type="Proteomes" id="UP000777265"/>
    </source>
</evidence>
<dbReference type="NCBIfam" id="NF004981">
    <property type="entry name" value="PRK06361.1"/>
    <property type="match status" value="1"/>
</dbReference>
<proteinExistence type="predicted"/>
<dbReference type="SUPFAM" id="SSF89550">
    <property type="entry name" value="PHP domain-like"/>
    <property type="match status" value="1"/>
</dbReference>
<comment type="caution">
    <text evidence="2">The sequence shown here is derived from an EMBL/GenBank/DDBJ whole genome shotgun (WGS) entry which is preliminary data.</text>
</comment>
<protein>
    <submittedName>
        <fullName evidence="2">Histidinol phosphate phosphatase domain-containing protein</fullName>
    </submittedName>
</protein>
<dbReference type="InterPro" id="IPR050243">
    <property type="entry name" value="PHP_phosphatase"/>
</dbReference>
<evidence type="ECO:0000259" key="1">
    <source>
        <dbReference type="SMART" id="SM00481"/>
    </source>
</evidence>
<dbReference type="GO" id="GO:0005829">
    <property type="term" value="C:cytosol"/>
    <property type="evidence" value="ECO:0007669"/>
    <property type="project" value="TreeGrafter"/>
</dbReference>
<evidence type="ECO:0000313" key="2">
    <source>
        <dbReference type="EMBL" id="NLW35023.1"/>
    </source>
</evidence>
<gene>
    <name evidence="2" type="ORF">GXY80_06010</name>
</gene>
<dbReference type="CDD" id="cd07432">
    <property type="entry name" value="PHP_HisPPase"/>
    <property type="match status" value="1"/>
</dbReference>
<name>A0A351U7S3_9BACT</name>
<dbReference type="STRING" id="909663.GCA_000512235_02783"/>
<dbReference type="AlphaFoldDB" id="A0A351U7S3"/>
<dbReference type="Pfam" id="PF02811">
    <property type="entry name" value="PHP"/>
    <property type="match status" value="1"/>
</dbReference>
<dbReference type="InterPro" id="IPR004013">
    <property type="entry name" value="PHP_dom"/>
</dbReference>
<dbReference type="GO" id="GO:0042578">
    <property type="term" value="F:phosphoric ester hydrolase activity"/>
    <property type="evidence" value="ECO:0007669"/>
    <property type="project" value="TreeGrafter"/>
</dbReference>
<feature type="domain" description="Polymerase/histidinol phosphatase N-terminal" evidence="1">
    <location>
        <begin position="2"/>
        <end position="75"/>
    </location>
</feature>
<dbReference type="Gene3D" id="3.20.20.140">
    <property type="entry name" value="Metal-dependent hydrolases"/>
    <property type="match status" value="1"/>
</dbReference>
<organism evidence="2 3">
    <name type="scientific">Syntrophorhabdus aromaticivorans</name>
    <dbReference type="NCBI Taxonomy" id="328301"/>
    <lineage>
        <taxon>Bacteria</taxon>
        <taxon>Pseudomonadati</taxon>
        <taxon>Thermodesulfobacteriota</taxon>
        <taxon>Syntrophorhabdia</taxon>
        <taxon>Syntrophorhabdales</taxon>
        <taxon>Syntrophorhabdaceae</taxon>
        <taxon>Syntrophorhabdus</taxon>
    </lineage>
</organism>
<dbReference type="InterPro" id="IPR003141">
    <property type="entry name" value="Pol/His_phosphatase_N"/>
</dbReference>
<sequence length="219" mass="23685">MIDLHTHSLLSDGELLPSELVRRAKVKGYRIIGITDHVDVSNIEVVVPSILKLGKKQEHYEGITVLPGVEITHVPKGLIKEMIDFAKRLGILYVVVHGETIAEPVQEGTNREAIEGGADILAHPGIIAEEDVVLAGEKGTLLEISGRKGHSLGNGRLAMMAKKIGARLIFNTDAHGPSDLVSEEDAQKVVLGAGLSKGDFYTMQENAMGFATKVLKERR</sequence>
<reference evidence="2" key="2">
    <citation type="submission" date="2020-01" db="EMBL/GenBank/DDBJ databases">
        <authorList>
            <person name="Campanaro S."/>
        </authorList>
    </citation>
    <scope>NUCLEOTIDE SEQUENCE</scope>
    <source>
        <strain evidence="2">AS06rmzACSIP_7</strain>
    </source>
</reference>
<reference evidence="2" key="1">
    <citation type="journal article" date="2020" name="Biotechnol. Biofuels">
        <title>New insights from the biogas microbiome by comprehensive genome-resolved metagenomics of nearly 1600 species originating from multiple anaerobic digesters.</title>
        <authorList>
            <person name="Campanaro S."/>
            <person name="Treu L."/>
            <person name="Rodriguez-R L.M."/>
            <person name="Kovalovszki A."/>
            <person name="Ziels R.M."/>
            <person name="Maus I."/>
            <person name="Zhu X."/>
            <person name="Kougias P.G."/>
            <person name="Basile A."/>
            <person name="Luo G."/>
            <person name="Schluter A."/>
            <person name="Konstantinidis K.T."/>
            <person name="Angelidaki I."/>
        </authorList>
    </citation>
    <scope>NUCLEOTIDE SEQUENCE</scope>
    <source>
        <strain evidence="2">AS06rmzACSIP_7</strain>
    </source>
</reference>
<dbReference type="SMART" id="SM00481">
    <property type="entry name" value="POLIIIAc"/>
    <property type="match status" value="1"/>
</dbReference>